<dbReference type="WBParaSite" id="ES5_v2.g10173.t1">
    <property type="protein sequence ID" value="ES5_v2.g10173.t1"/>
    <property type="gene ID" value="ES5_v2.g10173"/>
</dbReference>
<proteinExistence type="predicted"/>
<protein>
    <submittedName>
        <fullName evidence="2">Exoribonuclease phosphorolytic domain-containing protein</fullName>
    </submittedName>
</protein>
<evidence type="ECO:0000313" key="1">
    <source>
        <dbReference type="Proteomes" id="UP000887579"/>
    </source>
</evidence>
<name>A0AC34EZN9_9BILA</name>
<organism evidence="1 2">
    <name type="scientific">Panagrolaimus sp. ES5</name>
    <dbReference type="NCBI Taxonomy" id="591445"/>
    <lineage>
        <taxon>Eukaryota</taxon>
        <taxon>Metazoa</taxon>
        <taxon>Ecdysozoa</taxon>
        <taxon>Nematoda</taxon>
        <taxon>Chromadorea</taxon>
        <taxon>Rhabditida</taxon>
        <taxon>Tylenchina</taxon>
        <taxon>Panagrolaimomorpha</taxon>
        <taxon>Panagrolaimoidea</taxon>
        <taxon>Panagrolaimidae</taxon>
        <taxon>Panagrolaimus</taxon>
    </lineage>
</organism>
<reference evidence="2" key="1">
    <citation type="submission" date="2022-11" db="UniProtKB">
        <authorList>
            <consortium name="WormBaseParasite"/>
        </authorList>
    </citation>
    <scope>IDENTIFICATION</scope>
</reference>
<evidence type="ECO:0000313" key="2">
    <source>
        <dbReference type="WBParaSite" id="ES5_v2.g10173.t1"/>
    </source>
</evidence>
<accession>A0AC34EZN9</accession>
<sequence>MEKVVDLSQAEKVYAVDGIHQGIRNDGRELVDFRPIVVEFGVMPNTHGSARVRVGATDLIAAIKLKMRQVMDTQDFSNRIDFYVTCSAVASPDFAGKHGDEYCQTIASLLRKAYRNDEVLPELKQLKLSKDRYYQTKVDILILKYDGNGVDAASVAAKAALSDMKFIIPTMIARDRGKTIPQIPTNTRSEVHSIDISNVPIITTLNTVGDNIFVDATLEEEQCVGGVVHVGVIPLKEKRGLDDCLITLLKNTKSNIFHVETVDKILSIGTEAAVEINKALMHRIEEHAKEMKSDEKRIETFMGDIQC</sequence>
<dbReference type="Proteomes" id="UP000887579">
    <property type="component" value="Unplaced"/>
</dbReference>